<evidence type="ECO:0000256" key="1">
    <source>
        <dbReference type="ARBA" id="ARBA00009576"/>
    </source>
</evidence>
<sequence>MPFSPLRPLSFLFSFSLLLFLLLLTTTTTASALVRREYDACTGHYNTAQCCATDVQGVADLDCANPAAVPVSADDFVAVCAGVGQRARCCVAPVVSTSFFTPFLGSLWGLGDCWG</sequence>
<dbReference type="AlphaFoldDB" id="A0A6A6WAK9"/>
<dbReference type="Gene3D" id="3.20.120.10">
    <property type="entry name" value="Hydrophobin"/>
    <property type="match status" value="1"/>
</dbReference>
<keyword evidence="5" id="KW-1185">Reference proteome</keyword>
<evidence type="ECO:0000313" key="5">
    <source>
        <dbReference type="Proteomes" id="UP000799437"/>
    </source>
</evidence>
<dbReference type="CDD" id="cd23508">
    <property type="entry name" value="hydrophobin_II"/>
    <property type="match status" value="1"/>
</dbReference>
<dbReference type="EMBL" id="ML996571">
    <property type="protein sequence ID" value="KAF2758627.1"/>
    <property type="molecule type" value="Genomic_DNA"/>
</dbReference>
<dbReference type="PANTHER" id="PTHR42341">
    <property type="entry name" value="HYDROPHOBIN"/>
    <property type="match status" value="1"/>
</dbReference>
<name>A0A6A6WAK9_9PEZI</name>
<dbReference type="SUPFAM" id="SSF101751">
    <property type="entry name" value="Hydrophobin II, HfbII"/>
    <property type="match status" value="1"/>
</dbReference>
<dbReference type="InterPro" id="IPR010636">
    <property type="entry name" value="Class_II_hydrophobin"/>
</dbReference>
<proteinExistence type="inferred from homology"/>
<dbReference type="GO" id="GO:0005576">
    <property type="term" value="C:extracellular region"/>
    <property type="evidence" value="ECO:0007669"/>
    <property type="project" value="InterPro"/>
</dbReference>
<keyword evidence="2" id="KW-1015">Disulfide bond</keyword>
<gene>
    <name evidence="4" type="ORF">EJ05DRAFT_510529</name>
</gene>
<evidence type="ECO:0000313" key="4">
    <source>
        <dbReference type="EMBL" id="KAF2758627.1"/>
    </source>
</evidence>
<reference evidence="4" key="1">
    <citation type="journal article" date="2020" name="Stud. Mycol.">
        <title>101 Dothideomycetes genomes: a test case for predicting lifestyles and emergence of pathogens.</title>
        <authorList>
            <person name="Haridas S."/>
            <person name="Albert R."/>
            <person name="Binder M."/>
            <person name="Bloem J."/>
            <person name="Labutti K."/>
            <person name="Salamov A."/>
            <person name="Andreopoulos B."/>
            <person name="Baker S."/>
            <person name="Barry K."/>
            <person name="Bills G."/>
            <person name="Bluhm B."/>
            <person name="Cannon C."/>
            <person name="Castanera R."/>
            <person name="Culley D."/>
            <person name="Daum C."/>
            <person name="Ezra D."/>
            <person name="Gonzalez J."/>
            <person name="Henrissat B."/>
            <person name="Kuo A."/>
            <person name="Liang C."/>
            <person name="Lipzen A."/>
            <person name="Lutzoni F."/>
            <person name="Magnuson J."/>
            <person name="Mondo S."/>
            <person name="Nolan M."/>
            <person name="Ohm R."/>
            <person name="Pangilinan J."/>
            <person name="Park H.-J."/>
            <person name="Ramirez L."/>
            <person name="Alfaro M."/>
            <person name="Sun H."/>
            <person name="Tritt A."/>
            <person name="Yoshinaga Y."/>
            <person name="Zwiers L.-H."/>
            <person name="Turgeon B."/>
            <person name="Goodwin S."/>
            <person name="Spatafora J."/>
            <person name="Crous P."/>
            <person name="Grigoriev I."/>
        </authorList>
    </citation>
    <scope>NUCLEOTIDE SEQUENCE</scope>
    <source>
        <strain evidence="4">CBS 121739</strain>
    </source>
</reference>
<feature type="signal peptide" evidence="3">
    <location>
        <begin position="1"/>
        <end position="32"/>
    </location>
</feature>
<feature type="chain" id="PRO_5025387352" evidence="3">
    <location>
        <begin position="33"/>
        <end position="115"/>
    </location>
</feature>
<keyword evidence="3" id="KW-0732">Signal</keyword>
<accession>A0A6A6WAK9</accession>
<comment type="similarity">
    <text evidence="1">Belongs to the cerato-ulmin hydrophobin family.</text>
</comment>
<protein>
    <submittedName>
        <fullName evidence="4">Hydrophobin 2</fullName>
    </submittedName>
</protein>
<evidence type="ECO:0000256" key="3">
    <source>
        <dbReference type="SAM" id="SignalP"/>
    </source>
</evidence>
<dbReference type="RefSeq" id="XP_033601078.1">
    <property type="nucleotide sequence ID" value="XM_033748180.1"/>
</dbReference>
<evidence type="ECO:0000256" key="2">
    <source>
        <dbReference type="ARBA" id="ARBA00023157"/>
    </source>
</evidence>
<dbReference type="Proteomes" id="UP000799437">
    <property type="component" value="Unassembled WGS sequence"/>
</dbReference>
<dbReference type="OrthoDB" id="4500971at2759"/>
<dbReference type="Pfam" id="PF06766">
    <property type="entry name" value="Hydrophobin_2"/>
    <property type="match status" value="1"/>
</dbReference>
<dbReference type="GeneID" id="54489234"/>
<dbReference type="PANTHER" id="PTHR42341:SF1">
    <property type="entry name" value="HYDROPHOBIN"/>
    <property type="match status" value="1"/>
</dbReference>
<dbReference type="InterPro" id="IPR036686">
    <property type="entry name" value="Class_II_Hydrophobin_sf"/>
</dbReference>
<organism evidence="4 5">
    <name type="scientific">Pseudovirgaria hyperparasitica</name>
    <dbReference type="NCBI Taxonomy" id="470096"/>
    <lineage>
        <taxon>Eukaryota</taxon>
        <taxon>Fungi</taxon>
        <taxon>Dikarya</taxon>
        <taxon>Ascomycota</taxon>
        <taxon>Pezizomycotina</taxon>
        <taxon>Dothideomycetes</taxon>
        <taxon>Dothideomycetes incertae sedis</taxon>
        <taxon>Acrospermales</taxon>
        <taxon>Acrospermaceae</taxon>
        <taxon>Pseudovirgaria</taxon>
    </lineage>
</organism>